<gene>
    <name evidence="1" type="ORF">Spa11_06660</name>
</gene>
<dbReference type="EMBL" id="CP036349">
    <property type="protein sequence ID" value="QDV72488.1"/>
    <property type="molecule type" value="Genomic_DNA"/>
</dbReference>
<evidence type="ECO:0000313" key="2">
    <source>
        <dbReference type="Proteomes" id="UP000316426"/>
    </source>
</evidence>
<organism evidence="1 2">
    <name type="scientific">Botrimarina mediterranea</name>
    <dbReference type="NCBI Taxonomy" id="2528022"/>
    <lineage>
        <taxon>Bacteria</taxon>
        <taxon>Pseudomonadati</taxon>
        <taxon>Planctomycetota</taxon>
        <taxon>Planctomycetia</taxon>
        <taxon>Pirellulales</taxon>
        <taxon>Lacipirellulaceae</taxon>
        <taxon>Botrimarina</taxon>
    </lineage>
</organism>
<dbReference type="KEGG" id="bmei:Spa11_06660"/>
<reference evidence="1 2" key="1">
    <citation type="submission" date="2019-02" db="EMBL/GenBank/DDBJ databases">
        <title>Deep-cultivation of Planctomycetes and their phenomic and genomic characterization uncovers novel biology.</title>
        <authorList>
            <person name="Wiegand S."/>
            <person name="Jogler M."/>
            <person name="Boedeker C."/>
            <person name="Pinto D."/>
            <person name="Vollmers J."/>
            <person name="Rivas-Marin E."/>
            <person name="Kohn T."/>
            <person name="Peeters S.H."/>
            <person name="Heuer A."/>
            <person name="Rast P."/>
            <person name="Oberbeckmann S."/>
            <person name="Bunk B."/>
            <person name="Jeske O."/>
            <person name="Meyerdierks A."/>
            <person name="Storesund J.E."/>
            <person name="Kallscheuer N."/>
            <person name="Luecker S."/>
            <person name="Lage O.M."/>
            <person name="Pohl T."/>
            <person name="Merkel B.J."/>
            <person name="Hornburger P."/>
            <person name="Mueller R.-W."/>
            <person name="Bruemmer F."/>
            <person name="Labrenz M."/>
            <person name="Spormann A.M."/>
            <person name="Op den Camp H."/>
            <person name="Overmann J."/>
            <person name="Amann R."/>
            <person name="Jetten M.S.M."/>
            <person name="Mascher T."/>
            <person name="Medema M.H."/>
            <person name="Devos D.P."/>
            <person name="Kaster A.-K."/>
            <person name="Ovreas L."/>
            <person name="Rohde M."/>
            <person name="Galperin M.Y."/>
            <person name="Jogler C."/>
        </authorList>
    </citation>
    <scope>NUCLEOTIDE SEQUENCE [LARGE SCALE GENOMIC DNA]</scope>
    <source>
        <strain evidence="1 2">Spa11</strain>
    </source>
</reference>
<accession>A0A518K3W1</accession>
<proteinExistence type="predicted"/>
<name>A0A518K3W1_9BACT</name>
<protein>
    <recommendedName>
        <fullName evidence="3">Terminase small subunit</fullName>
    </recommendedName>
</protein>
<evidence type="ECO:0000313" key="1">
    <source>
        <dbReference type="EMBL" id="QDV72488.1"/>
    </source>
</evidence>
<sequence>MPTNANPPTALSVKQRRFLAAYRETATITAAARDSGVDHKSHYRWRRECPAYAEAFERTQHIAADVLEDEARRRAVEGVRTIRYGRDGEPLIDPATGEPYVEVRYSDRLLMALLRANAPEKFGGRVMTIQQATRSPQVMLYQLPENYDAAGDDSRCTTAR</sequence>
<dbReference type="Proteomes" id="UP000316426">
    <property type="component" value="Chromosome"/>
</dbReference>
<keyword evidence="2" id="KW-1185">Reference proteome</keyword>
<dbReference type="Gene3D" id="1.10.10.60">
    <property type="entry name" value="Homeodomain-like"/>
    <property type="match status" value="1"/>
</dbReference>
<dbReference type="AlphaFoldDB" id="A0A518K3W1"/>
<dbReference type="RefSeq" id="WP_145107687.1">
    <property type="nucleotide sequence ID" value="NZ_CP036349.1"/>
</dbReference>
<evidence type="ECO:0008006" key="3">
    <source>
        <dbReference type="Google" id="ProtNLM"/>
    </source>
</evidence>